<feature type="domain" description="Peptidase M16 N-terminal" evidence="2">
    <location>
        <begin position="47"/>
        <end position="194"/>
    </location>
</feature>
<gene>
    <name evidence="3" type="ORF">B1A_11582</name>
</gene>
<dbReference type="Pfam" id="PF00675">
    <property type="entry name" value="Peptidase_M16"/>
    <property type="match status" value="1"/>
</dbReference>
<dbReference type="SUPFAM" id="SSF63411">
    <property type="entry name" value="LuxS/MPP-like metallohydrolase"/>
    <property type="match status" value="1"/>
</dbReference>
<accession>T1A6Q2</accession>
<dbReference type="AlphaFoldDB" id="T1A6Q2"/>
<evidence type="ECO:0000313" key="3">
    <source>
        <dbReference type="EMBL" id="EQD56356.1"/>
    </source>
</evidence>
<dbReference type="GO" id="GO:0046872">
    <property type="term" value="F:metal ion binding"/>
    <property type="evidence" value="ECO:0007669"/>
    <property type="project" value="InterPro"/>
</dbReference>
<dbReference type="EMBL" id="AUZX01008304">
    <property type="protein sequence ID" value="EQD56356.1"/>
    <property type="molecule type" value="Genomic_DNA"/>
</dbReference>
<comment type="similarity">
    <text evidence="1">Belongs to the peptidase M16 family.</text>
</comment>
<reference evidence="3" key="2">
    <citation type="journal article" date="2014" name="ISME J.">
        <title>Microbial stratification in low pH oxic and suboxic macroscopic growths along an acid mine drainage.</title>
        <authorList>
            <person name="Mendez-Garcia C."/>
            <person name="Mesa V."/>
            <person name="Sprenger R.R."/>
            <person name="Richter M."/>
            <person name="Diez M.S."/>
            <person name="Solano J."/>
            <person name="Bargiela R."/>
            <person name="Golyshina O.V."/>
            <person name="Manteca A."/>
            <person name="Ramos J.L."/>
            <person name="Gallego J.R."/>
            <person name="Llorente I."/>
            <person name="Martins Dos Santos V.A."/>
            <person name="Jensen O.N."/>
            <person name="Pelaez A.I."/>
            <person name="Sanchez J."/>
            <person name="Ferrer M."/>
        </authorList>
    </citation>
    <scope>NUCLEOTIDE SEQUENCE</scope>
</reference>
<dbReference type="InterPro" id="IPR011765">
    <property type="entry name" value="Pept_M16_N"/>
</dbReference>
<dbReference type="PANTHER" id="PTHR11851">
    <property type="entry name" value="METALLOPROTEASE"/>
    <property type="match status" value="1"/>
</dbReference>
<proteinExistence type="inferred from homology"/>
<sequence>MRRGLAGRSHVQTLSRWMSAAWLLLLPLVAAAASSGVVRATLDNGLRVVIVRNALAPVVTTQVSYLAGSDEAPANFPGTAHALEHMMFRGSPGLSRDQLAVIGAGMGGDFNAFTTQAVTSYYFTAPAQDLDVALHIEALRMRGLDLSPAGWARERGAIEQEVARDLSDPFYVFNTQLLAAMFKGTPYAHDALGTRSSFNKTPASLLKKFYDAWYAPNNAILVVAGDVDP</sequence>
<dbReference type="Gene3D" id="3.30.830.10">
    <property type="entry name" value="Metalloenzyme, LuxS/M16 peptidase-like"/>
    <property type="match status" value="1"/>
</dbReference>
<comment type="caution">
    <text evidence="3">The sequence shown here is derived from an EMBL/GenBank/DDBJ whole genome shotgun (WGS) entry which is preliminary data.</text>
</comment>
<dbReference type="PANTHER" id="PTHR11851:SF49">
    <property type="entry name" value="MITOCHONDRIAL-PROCESSING PEPTIDASE SUBUNIT ALPHA"/>
    <property type="match status" value="1"/>
</dbReference>
<dbReference type="InterPro" id="IPR011249">
    <property type="entry name" value="Metalloenz_LuxS/M16"/>
</dbReference>
<dbReference type="InterPro" id="IPR050361">
    <property type="entry name" value="MPP/UQCRC_Complex"/>
</dbReference>
<evidence type="ECO:0000259" key="2">
    <source>
        <dbReference type="Pfam" id="PF00675"/>
    </source>
</evidence>
<name>T1A6Q2_9ZZZZ</name>
<feature type="non-terminal residue" evidence="3">
    <location>
        <position position="229"/>
    </location>
</feature>
<reference evidence="3" key="1">
    <citation type="submission" date="2013-08" db="EMBL/GenBank/DDBJ databases">
        <authorList>
            <person name="Mendez C."/>
            <person name="Richter M."/>
            <person name="Ferrer M."/>
            <person name="Sanchez J."/>
        </authorList>
    </citation>
    <scope>NUCLEOTIDE SEQUENCE</scope>
</reference>
<protein>
    <submittedName>
        <fullName evidence="3">Peptidase M16 domain-containing protein</fullName>
    </submittedName>
</protein>
<organism evidence="3">
    <name type="scientific">mine drainage metagenome</name>
    <dbReference type="NCBI Taxonomy" id="410659"/>
    <lineage>
        <taxon>unclassified sequences</taxon>
        <taxon>metagenomes</taxon>
        <taxon>ecological metagenomes</taxon>
    </lineage>
</organism>
<evidence type="ECO:0000256" key="1">
    <source>
        <dbReference type="ARBA" id="ARBA00007261"/>
    </source>
</evidence>